<dbReference type="GO" id="GO:0005886">
    <property type="term" value="C:plasma membrane"/>
    <property type="evidence" value="ECO:0007669"/>
    <property type="project" value="TreeGrafter"/>
</dbReference>
<accession>A0A3E3E7N4</accession>
<sequence length="387" mass="45121">MENKIERLIAYIDQLLVTDDKVTLYESYKDTIESIQPKDIFLVQNHRIKNGLSHEEALKQVPMLMNLFGQHLEKYIIQDLDENTFLGSLLQENECLDQYLLHLQKVIIQLPEPNAKKQLIERVCHLDDYDKHMKKLENILFPFLEKTDPCFEGVSLMWSMNNKAREILKKVKLDLEQNCEESTVQKDLGELYVTYSSLIVMQKRILIPCAKEEMDDKTDKKLLQESFEYGFAFMDEPNVSFDQHTEGTKDLPQGYIDLQTGRMNVEQLIGVFSSLPVDITFVDEHDKVAFFSKPKDRIFARSVSVIGRNVRNCHPSASVHIVEDILEGFKSGKRQSESFWIQMRGQFILIQYFSVRNDQGKYLGCLEVSQEISHIKKLEGEKRLLDR</sequence>
<evidence type="ECO:0000313" key="2">
    <source>
        <dbReference type="Proteomes" id="UP000260721"/>
    </source>
</evidence>
<comment type="caution">
    <text evidence="1">The sequence shown here is derived from an EMBL/GenBank/DDBJ whole genome shotgun (WGS) entry which is preliminary data.</text>
</comment>
<evidence type="ECO:0000313" key="1">
    <source>
        <dbReference type="EMBL" id="RGD77885.1"/>
    </source>
</evidence>
<dbReference type="PANTHER" id="PTHR39966">
    <property type="entry name" value="BLL2471 PROTEIN-RELATED"/>
    <property type="match status" value="1"/>
</dbReference>
<name>A0A3E3E7N4_9FIRM</name>
<dbReference type="Proteomes" id="UP000260721">
    <property type="component" value="Unassembled WGS sequence"/>
</dbReference>
<dbReference type="RefSeq" id="WP_117445487.1">
    <property type="nucleotide sequence ID" value="NZ_JBFBOW010000006.1"/>
</dbReference>
<dbReference type="Pfam" id="PF13596">
    <property type="entry name" value="PAS_10"/>
    <property type="match status" value="1"/>
</dbReference>
<dbReference type="PANTHER" id="PTHR39966:SF3">
    <property type="entry name" value="DUF438 DOMAIN-CONTAINING PROTEIN"/>
    <property type="match status" value="1"/>
</dbReference>
<organism evidence="1 2">
    <name type="scientific">Faecalicoccus pleomorphus</name>
    <dbReference type="NCBI Taxonomy" id="1323"/>
    <lineage>
        <taxon>Bacteria</taxon>
        <taxon>Bacillati</taxon>
        <taxon>Bacillota</taxon>
        <taxon>Erysipelotrichia</taxon>
        <taxon>Erysipelotrichales</taxon>
        <taxon>Erysipelotrichaceae</taxon>
        <taxon>Faecalicoccus</taxon>
    </lineage>
</organism>
<protein>
    <submittedName>
        <fullName evidence="1">DUF438 domain-containing protein</fullName>
    </submittedName>
</protein>
<proteinExistence type="predicted"/>
<gene>
    <name evidence="1" type="ORF">DXC78_02075</name>
</gene>
<dbReference type="EMBL" id="QUSK01000003">
    <property type="protein sequence ID" value="RGD77885.1"/>
    <property type="molecule type" value="Genomic_DNA"/>
</dbReference>
<dbReference type="Gene3D" id="3.30.450.20">
    <property type="entry name" value="PAS domain"/>
    <property type="match status" value="1"/>
</dbReference>
<dbReference type="AlphaFoldDB" id="A0A3E3E7N4"/>
<reference evidence="1 2" key="1">
    <citation type="submission" date="2018-08" db="EMBL/GenBank/DDBJ databases">
        <title>A genome reference for cultivated species of the human gut microbiota.</title>
        <authorList>
            <person name="Zou Y."/>
            <person name="Xue W."/>
            <person name="Luo G."/>
        </authorList>
    </citation>
    <scope>NUCLEOTIDE SEQUENCE [LARGE SCALE GENOMIC DNA]</scope>
    <source>
        <strain evidence="1 2">TF08-11</strain>
    </source>
</reference>